<dbReference type="InterPro" id="IPR027417">
    <property type="entry name" value="P-loop_NTPase"/>
</dbReference>
<dbReference type="CDD" id="cd06571">
    <property type="entry name" value="Bac_DnaA_C"/>
    <property type="match status" value="1"/>
</dbReference>
<dbReference type="Pfam" id="PF08299">
    <property type="entry name" value="Bac_DnaA_C"/>
    <property type="match status" value="1"/>
</dbReference>
<evidence type="ECO:0000256" key="2">
    <source>
        <dbReference type="ARBA" id="ARBA00022490"/>
    </source>
</evidence>
<dbReference type="InterPro" id="IPR010921">
    <property type="entry name" value="Trp_repressor/repl_initiator"/>
</dbReference>
<accession>A0A6P1ME09</accession>
<comment type="function">
    <text evidence="8 10">Plays an essential role in the initiation and regulation of chromosomal replication. ATP-DnaA binds to the origin of replication (oriC) to initiate formation of the DNA replication initiation complex once per cell cycle. Binds the DnaA box (a 9 base pair repeat at the origin) and separates the double-stranded (ds)DNA. Forms a right-handed helical filament on oriC DNA; dsDNA binds to the exterior of the filament while single-stranded (ss)DNA is stabiized in the filament's interior. The ATP-DnaA-oriC complex binds and stabilizes one strand of the AT-rich DNA unwinding element (DUE), permitting loading of DNA polymerase. After initiation quickly degrades to an ADP-DnaA complex that is not apt for DNA replication. Binds acidic phospholipids.</text>
</comment>
<dbReference type="InterPro" id="IPR001957">
    <property type="entry name" value="Chromosome_initiator_DnaA"/>
</dbReference>
<keyword evidence="4 8" id="KW-0547">Nucleotide-binding</keyword>
<reference evidence="14 15" key="1">
    <citation type="submission" date="2020-01" db="EMBL/GenBank/DDBJ databases">
        <title>Genomic analysis of Aminipila sp. CBA3637.</title>
        <authorList>
            <person name="Kim Y.B."/>
            <person name="Roh S.W."/>
        </authorList>
    </citation>
    <scope>NUCLEOTIDE SEQUENCE [LARGE SCALE GENOMIC DNA]</scope>
    <source>
        <strain evidence="14 15">CBA3637</strain>
    </source>
</reference>
<dbReference type="PRINTS" id="PR00051">
    <property type="entry name" value="DNAA"/>
</dbReference>
<keyword evidence="15" id="KW-1185">Reference proteome</keyword>
<dbReference type="EMBL" id="CP047591">
    <property type="protein sequence ID" value="QHI72262.1"/>
    <property type="molecule type" value="Genomic_DNA"/>
</dbReference>
<dbReference type="Gene3D" id="3.40.50.300">
    <property type="entry name" value="P-loop containing nucleotide triphosphate hydrolases"/>
    <property type="match status" value="1"/>
</dbReference>
<dbReference type="Gene3D" id="3.30.300.180">
    <property type="match status" value="1"/>
</dbReference>
<dbReference type="InterPro" id="IPR020591">
    <property type="entry name" value="Chromosome_initiator_DnaA-like"/>
</dbReference>
<dbReference type="Gene3D" id="1.10.8.60">
    <property type="match status" value="1"/>
</dbReference>
<dbReference type="FunFam" id="3.40.50.300:FF:000668">
    <property type="entry name" value="Chromosomal replication initiator protein DnaA"/>
    <property type="match status" value="1"/>
</dbReference>
<dbReference type="NCBIfam" id="TIGR00362">
    <property type="entry name" value="DnaA"/>
    <property type="match status" value="1"/>
</dbReference>
<dbReference type="PROSITE" id="PS01008">
    <property type="entry name" value="DNAA"/>
    <property type="match status" value="1"/>
</dbReference>
<dbReference type="CDD" id="cd00009">
    <property type="entry name" value="AAA"/>
    <property type="match status" value="1"/>
</dbReference>
<dbReference type="SMART" id="SM00382">
    <property type="entry name" value="AAA"/>
    <property type="match status" value="1"/>
</dbReference>
<keyword evidence="7 8" id="KW-0238">DNA-binding</keyword>
<comment type="caution">
    <text evidence="8">Lacks conserved residue(s) required for the propagation of feature annotation.</text>
</comment>
<evidence type="ECO:0000259" key="12">
    <source>
        <dbReference type="SMART" id="SM00382"/>
    </source>
</evidence>
<evidence type="ECO:0000259" key="13">
    <source>
        <dbReference type="SMART" id="SM00760"/>
    </source>
</evidence>
<feature type="region of interest" description="Domain I, interacts with DnaA modulators" evidence="8">
    <location>
        <begin position="1"/>
        <end position="90"/>
    </location>
</feature>
<name>A0A6P1ME09_9FIRM</name>
<dbReference type="AlphaFoldDB" id="A0A6P1ME09"/>
<feature type="binding site" evidence="8">
    <location>
        <position position="161"/>
    </location>
    <ligand>
        <name>ATP</name>
        <dbReference type="ChEBI" id="CHEBI:30616"/>
    </ligand>
</feature>
<keyword evidence="3 8" id="KW-0235">DNA replication</keyword>
<dbReference type="Gene3D" id="1.10.1750.10">
    <property type="match status" value="1"/>
</dbReference>
<evidence type="ECO:0000256" key="5">
    <source>
        <dbReference type="ARBA" id="ARBA00022840"/>
    </source>
</evidence>
<dbReference type="HAMAP" id="MF_00377">
    <property type="entry name" value="DnaA_bact"/>
    <property type="match status" value="1"/>
</dbReference>
<dbReference type="SMART" id="SM00760">
    <property type="entry name" value="Bac_DnaA_C"/>
    <property type="match status" value="1"/>
</dbReference>
<evidence type="ECO:0000256" key="4">
    <source>
        <dbReference type="ARBA" id="ARBA00022741"/>
    </source>
</evidence>
<dbReference type="InterPro" id="IPR038454">
    <property type="entry name" value="DnaA_N_sf"/>
</dbReference>
<dbReference type="SUPFAM" id="SSF52540">
    <property type="entry name" value="P-loop containing nucleoside triphosphate hydrolases"/>
    <property type="match status" value="1"/>
</dbReference>
<feature type="binding site" evidence="8">
    <location>
        <position position="163"/>
    </location>
    <ligand>
        <name>ATP</name>
        <dbReference type="ChEBI" id="CHEBI:30616"/>
    </ligand>
</feature>
<dbReference type="InterPro" id="IPR013159">
    <property type="entry name" value="DnaA_C"/>
</dbReference>
<keyword evidence="2 8" id="KW-0963">Cytoplasm</keyword>
<dbReference type="GO" id="GO:0005886">
    <property type="term" value="C:plasma membrane"/>
    <property type="evidence" value="ECO:0007669"/>
    <property type="project" value="TreeGrafter"/>
</dbReference>
<feature type="region of interest" description="Domain IV, binds dsDNA" evidence="8">
    <location>
        <begin position="337"/>
        <end position="459"/>
    </location>
</feature>
<comment type="subunit">
    <text evidence="8">Oligomerizes as a right-handed, spiral filament on DNA at oriC.</text>
</comment>
<evidence type="ECO:0000256" key="7">
    <source>
        <dbReference type="ARBA" id="ARBA00023125"/>
    </source>
</evidence>
<dbReference type="SUPFAM" id="SSF48295">
    <property type="entry name" value="TrpR-like"/>
    <property type="match status" value="1"/>
</dbReference>
<dbReference type="InterPro" id="IPR003593">
    <property type="entry name" value="AAA+_ATPase"/>
</dbReference>
<feature type="domain" description="AAA+ ATPase" evidence="12">
    <location>
        <begin position="150"/>
        <end position="281"/>
    </location>
</feature>
<dbReference type="GO" id="GO:0003688">
    <property type="term" value="F:DNA replication origin binding"/>
    <property type="evidence" value="ECO:0007669"/>
    <property type="project" value="UniProtKB-UniRule"/>
</dbReference>
<feature type="domain" description="Chromosomal replication initiator DnaA C-terminal" evidence="13">
    <location>
        <begin position="364"/>
        <end position="433"/>
    </location>
</feature>
<dbReference type="GO" id="GO:0005737">
    <property type="term" value="C:cytoplasm"/>
    <property type="evidence" value="ECO:0007669"/>
    <property type="project" value="UniProtKB-SubCell"/>
</dbReference>
<evidence type="ECO:0000256" key="9">
    <source>
        <dbReference type="NCBIfam" id="TIGR00362"/>
    </source>
</evidence>
<dbReference type="KEGG" id="amic:Ami3637_07460"/>
<keyword evidence="5 8" id="KW-0067">ATP-binding</keyword>
<dbReference type="GO" id="GO:0006270">
    <property type="term" value="P:DNA replication initiation"/>
    <property type="evidence" value="ECO:0007669"/>
    <property type="project" value="UniProtKB-UniRule"/>
</dbReference>
<dbReference type="InterPro" id="IPR024633">
    <property type="entry name" value="DnaA_N_dom"/>
</dbReference>
<evidence type="ECO:0000256" key="1">
    <source>
        <dbReference type="ARBA" id="ARBA00006583"/>
    </source>
</evidence>
<dbReference type="Pfam" id="PF00308">
    <property type="entry name" value="Bac_DnaA"/>
    <property type="match status" value="1"/>
</dbReference>
<evidence type="ECO:0000256" key="3">
    <source>
        <dbReference type="ARBA" id="ARBA00022705"/>
    </source>
</evidence>
<comment type="domain">
    <text evidence="8">Domain I is involved in oligomerization and binding regulators, domain II is flexibile and of varying length in different bacteria, domain III forms the AAA+ region, while domain IV binds dsDNA.</text>
</comment>
<dbReference type="GO" id="GO:0008289">
    <property type="term" value="F:lipid binding"/>
    <property type="evidence" value="ECO:0007669"/>
    <property type="project" value="UniProtKB-KW"/>
</dbReference>
<comment type="similarity">
    <text evidence="1 8 11">Belongs to the DnaA family.</text>
</comment>
<dbReference type="PANTHER" id="PTHR30050:SF2">
    <property type="entry name" value="CHROMOSOMAL REPLICATION INITIATOR PROTEIN DNAA"/>
    <property type="match status" value="1"/>
</dbReference>
<dbReference type="InterPro" id="IPR013317">
    <property type="entry name" value="DnaA_dom"/>
</dbReference>
<dbReference type="Proteomes" id="UP000463883">
    <property type="component" value="Chromosome"/>
</dbReference>
<evidence type="ECO:0000313" key="14">
    <source>
        <dbReference type="EMBL" id="QHI72262.1"/>
    </source>
</evidence>
<protein>
    <recommendedName>
        <fullName evidence="8 9">Chromosomal replication initiator protein DnaA</fullName>
    </recommendedName>
</protein>
<dbReference type="Pfam" id="PF11638">
    <property type="entry name" value="DnaA_N"/>
    <property type="match status" value="1"/>
</dbReference>
<dbReference type="GO" id="GO:0006275">
    <property type="term" value="P:regulation of DNA replication"/>
    <property type="evidence" value="ECO:0007669"/>
    <property type="project" value="UniProtKB-UniRule"/>
</dbReference>
<dbReference type="InterPro" id="IPR018312">
    <property type="entry name" value="Chromosome_initiator_DnaA_CS"/>
</dbReference>
<dbReference type="PANTHER" id="PTHR30050">
    <property type="entry name" value="CHROMOSOMAL REPLICATION INITIATOR PROTEIN DNAA"/>
    <property type="match status" value="1"/>
</dbReference>
<evidence type="ECO:0000256" key="6">
    <source>
        <dbReference type="ARBA" id="ARBA00023121"/>
    </source>
</evidence>
<dbReference type="RefSeq" id="WP_162362031.1">
    <property type="nucleotide sequence ID" value="NZ_CP047591.1"/>
</dbReference>
<proteinExistence type="inferred from homology"/>
<evidence type="ECO:0000256" key="11">
    <source>
        <dbReference type="RuleBase" id="RU004227"/>
    </source>
</evidence>
<gene>
    <name evidence="8 14" type="primary">dnaA</name>
    <name evidence="14" type="ORF">Ami3637_07460</name>
</gene>
<comment type="subcellular location">
    <subcellularLocation>
        <location evidence="8">Cytoplasm</location>
    </subcellularLocation>
</comment>
<feature type="binding site" evidence="8">
    <location>
        <position position="165"/>
    </location>
    <ligand>
        <name>ATP</name>
        <dbReference type="ChEBI" id="CHEBI:30616"/>
    </ligand>
</feature>
<dbReference type="GO" id="GO:0005524">
    <property type="term" value="F:ATP binding"/>
    <property type="evidence" value="ECO:0007669"/>
    <property type="project" value="UniProtKB-UniRule"/>
</dbReference>
<sequence length="459" mass="53060">MSNMNENWKKTLELLAPELTEVSYNTWFLPIVPLKIDEQNNKLYLKLLNDMNLNIMKSRYMSILENAVAIAFSKKYDIELTLDDMEEEETVNHKNEYDDSFVKRFPDEYYFNPRYNFNAFVVGNNNRYAHAASLAVAESPSCVSANPSDSYNPLFLYGGSGLGKTHLMHAIGQYILINYPKLKVLYVSSEMFTNELIKAIGDRKTLEFRNKYRNIDVLLIDDIQFIEGKDSTQEEFFHTFNTLYEANKQIIISSDRPPAKLLNIEERLRSRFQWNMIADIQPADYENRVAILMKKAELENINIDDNLMDVIALIAGKIKSNIRELEGAFSRVITFSNLMNKEINLSLAKEVLKDIISNTDVIINPEVIKKYVCKHFDIKIADIESAKRTRALAFPRQIAMYLCREMTDLSLPKIGEAFGKRDHTTVMHGCEKITSEMKMNESVKEVVEAIQRNINECRI</sequence>
<evidence type="ECO:0000256" key="8">
    <source>
        <dbReference type="HAMAP-Rule" id="MF_00377"/>
    </source>
</evidence>
<organism evidence="14 15">
    <name type="scientific">Aminipila terrae</name>
    <dbReference type="NCBI Taxonomy" id="2697030"/>
    <lineage>
        <taxon>Bacteria</taxon>
        <taxon>Bacillati</taxon>
        <taxon>Bacillota</taxon>
        <taxon>Clostridia</taxon>
        <taxon>Peptostreptococcales</taxon>
        <taxon>Anaerovoracaceae</taxon>
        <taxon>Aminipila</taxon>
    </lineage>
</organism>
<keyword evidence="6 8" id="KW-0446">Lipid-binding</keyword>
<evidence type="ECO:0000313" key="15">
    <source>
        <dbReference type="Proteomes" id="UP000463883"/>
    </source>
</evidence>
<evidence type="ECO:0000256" key="10">
    <source>
        <dbReference type="RuleBase" id="RU000577"/>
    </source>
</evidence>
<feature type="binding site" evidence="8">
    <location>
        <position position="164"/>
    </location>
    <ligand>
        <name>ATP</name>
        <dbReference type="ChEBI" id="CHEBI:30616"/>
    </ligand>
</feature>